<proteinExistence type="predicted"/>
<name>A0AAJ4R6Y0_9EURY</name>
<accession>A0AAJ4R6Y0</accession>
<organism evidence="2 3">
    <name type="scientific">Halosegnis longus</name>
    <dbReference type="NCBI Taxonomy" id="2216012"/>
    <lineage>
        <taxon>Archaea</taxon>
        <taxon>Methanobacteriati</taxon>
        <taxon>Methanobacteriota</taxon>
        <taxon>Stenosarchaea group</taxon>
        <taxon>Halobacteria</taxon>
        <taxon>Halobacteriales</taxon>
        <taxon>Natronomonadaceae</taxon>
        <taxon>Halosegnis</taxon>
    </lineage>
</organism>
<sequence>MSNVKSTDADTVDGQHADEIGRSDGQIESVINNDADHGATASHDYRTADEEAAVALAHQVVLGGGL</sequence>
<dbReference type="Proteomes" id="UP000270581">
    <property type="component" value="Unassembled WGS sequence"/>
</dbReference>
<reference evidence="2 3" key="1">
    <citation type="submission" date="2018-11" db="EMBL/GenBank/DDBJ databases">
        <title>Genome sequences of Natronomonas sp. CBA1133.</title>
        <authorList>
            <person name="Roh S.W."/>
            <person name="Cha I.-T."/>
        </authorList>
    </citation>
    <scope>NUCLEOTIDE SEQUENCE [LARGE SCALE GENOMIC DNA]</scope>
    <source>
        <strain evidence="2 3">CBA1133</strain>
    </source>
</reference>
<dbReference type="EMBL" id="RJJC01000001">
    <property type="protein sequence ID" value="RNJ25474.1"/>
    <property type="molecule type" value="Genomic_DNA"/>
</dbReference>
<feature type="region of interest" description="Disordered" evidence="1">
    <location>
        <begin position="1"/>
        <end position="46"/>
    </location>
</feature>
<comment type="caution">
    <text evidence="2">The sequence shown here is derived from an EMBL/GenBank/DDBJ whole genome shotgun (WGS) entry which is preliminary data.</text>
</comment>
<evidence type="ECO:0000313" key="3">
    <source>
        <dbReference type="Proteomes" id="UP000270581"/>
    </source>
</evidence>
<dbReference type="RefSeq" id="WP_123123669.1">
    <property type="nucleotide sequence ID" value="NZ_RJJC01000001.1"/>
</dbReference>
<protein>
    <submittedName>
        <fullName evidence="2">Uncharacterized protein</fullName>
    </submittedName>
</protein>
<gene>
    <name evidence="2" type="ORF">Nmn1133_01380</name>
</gene>
<dbReference type="AlphaFoldDB" id="A0AAJ4R6Y0"/>
<keyword evidence="3" id="KW-1185">Reference proteome</keyword>
<feature type="compositionally biased region" description="Basic and acidic residues" evidence="1">
    <location>
        <begin position="13"/>
        <end position="22"/>
    </location>
</feature>
<evidence type="ECO:0000313" key="2">
    <source>
        <dbReference type="EMBL" id="RNJ25474.1"/>
    </source>
</evidence>
<evidence type="ECO:0000256" key="1">
    <source>
        <dbReference type="SAM" id="MobiDB-lite"/>
    </source>
</evidence>